<reference evidence="2" key="1">
    <citation type="journal article" date="2022" name="Mol. Ecol. Resour.">
        <title>The genomes of chicory, endive, great burdock and yacon provide insights into Asteraceae palaeo-polyploidization history and plant inulin production.</title>
        <authorList>
            <person name="Fan W."/>
            <person name="Wang S."/>
            <person name="Wang H."/>
            <person name="Wang A."/>
            <person name="Jiang F."/>
            <person name="Liu H."/>
            <person name="Zhao H."/>
            <person name="Xu D."/>
            <person name="Zhang Y."/>
        </authorList>
    </citation>
    <scope>NUCLEOTIDE SEQUENCE [LARGE SCALE GENOMIC DNA]</scope>
    <source>
        <strain evidence="2">cv. Punajuju</strain>
    </source>
</reference>
<dbReference type="EMBL" id="CM042009">
    <property type="protein sequence ID" value="KAI3792258.1"/>
    <property type="molecule type" value="Genomic_DNA"/>
</dbReference>
<accession>A0ACB9HAB1</accession>
<dbReference type="Proteomes" id="UP001055811">
    <property type="component" value="Linkage Group LG01"/>
</dbReference>
<name>A0ACB9HAB1_CICIN</name>
<organism evidence="1 2">
    <name type="scientific">Cichorium intybus</name>
    <name type="common">Chicory</name>
    <dbReference type="NCBI Taxonomy" id="13427"/>
    <lineage>
        <taxon>Eukaryota</taxon>
        <taxon>Viridiplantae</taxon>
        <taxon>Streptophyta</taxon>
        <taxon>Embryophyta</taxon>
        <taxon>Tracheophyta</taxon>
        <taxon>Spermatophyta</taxon>
        <taxon>Magnoliopsida</taxon>
        <taxon>eudicotyledons</taxon>
        <taxon>Gunneridae</taxon>
        <taxon>Pentapetalae</taxon>
        <taxon>asterids</taxon>
        <taxon>campanulids</taxon>
        <taxon>Asterales</taxon>
        <taxon>Asteraceae</taxon>
        <taxon>Cichorioideae</taxon>
        <taxon>Cichorieae</taxon>
        <taxon>Cichoriinae</taxon>
        <taxon>Cichorium</taxon>
    </lineage>
</organism>
<evidence type="ECO:0000313" key="2">
    <source>
        <dbReference type="Proteomes" id="UP001055811"/>
    </source>
</evidence>
<comment type="caution">
    <text evidence="1">The sequence shown here is derived from an EMBL/GenBank/DDBJ whole genome shotgun (WGS) entry which is preliminary data.</text>
</comment>
<protein>
    <submittedName>
        <fullName evidence="1">Uncharacterized protein</fullName>
    </submittedName>
</protein>
<gene>
    <name evidence="1" type="ORF">L2E82_06133</name>
</gene>
<proteinExistence type="predicted"/>
<evidence type="ECO:0000313" key="1">
    <source>
        <dbReference type="EMBL" id="KAI3792258.1"/>
    </source>
</evidence>
<reference evidence="1 2" key="2">
    <citation type="journal article" date="2022" name="Mol. Ecol. Resour.">
        <title>The genomes of chicory, endive, great burdock and yacon provide insights into Asteraceae paleo-polyploidization history and plant inulin production.</title>
        <authorList>
            <person name="Fan W."/>
            <person name="Wang S."/>
            <person name="Wang H."/>
            <person name="Wang A."/>
            <person name="Jiang F."/>
            <person name="Liu H."/>
            <person name="Zhao H."/>
            <person name="Xu D."/>
            <person name="Zhang Y."/>
        </authorList>
    </citation>
    <scope>NUCLEOTIDE SEQUENCE [LARGE SCALE GENOMIC DNA]</scope>
    <source>
        <strain evidence="2">cv. Punajuju</strain>
        <tissue evidence="1">Leaves</tissue>
    </source>
</reference>
<sequence>MCHAVSFRISSSIESAVPGINYLTLSIVSLNQIYSGIANELTMLIMFTLVMRFYGTCTSFEVLELFKVSIQSLLPISEVIFVLLNDKYREVQTIVFYIKIRAIHSNRCVRCS</sequence>
<keyword evidence="2" id="KW-1185">Reference proteome</keyword>